<accession>A0A068THB8</accession>
<dbReference type="PATRIC" id="fig|1028801.3.peg.5212"/>
<evidence type="ECO:0000256" key="5">
    <source>
        <dbReference type="ARBA" id="ARBA00054626"/>
    </source>
</evidence>
<evidence type="ECO:0000256" key="2">
    <source>
        <dbReference type="ARBA" id="ARBA00023015"/>
    </source>
</evidence>
<dbReference type="FunFam" id="1.10.10.10:FF:000001">
    <property type="entry name" value="LysR family transcriptional regulator"/>
    <property type="match status" value="1"/>
</dbReference>
<dbReference type="GO" id="GO:0003700">
    <property type="term" value="F:DNA-binding transcription factor activity"/>
    <property type="evidence" value="ECO:0007669"/>
    <property type="project" value="InterPro"/>
</dbReference>
<comment type="similarity">
    <text evidence="1">Belongs to the LysR transcriptional regulatory family.</text>
</comment>
<dbReference type="Gene3D" id="1.10.10.10">
    <property type="entry name" value="Winged helix-like DNA-binding domain superfamily/Winged helix DNA-binding domain"/>
    <property type="match status" value="1"/>
</dbReference>
<evidence type="ECO:0000256" key="1">
    <source>
        <dbReference type="ARBA" id="ARBA00009437"/>
    </source>
</evidence>
<dbReference type="eggNOG" id="COG0583">
    <property type="taxonomic scope" value="Bacteria"/>
</dbReference>
<sequence length="325" mass="35737">MVIVGTVAASLRPDTMDKNLHRLDLRQLRHFIAVVHTGSFSMAAENLRLTQPALSKSIRSMEQALGVRLLDRGPTGVQVTLFGQRLIGYSELLLSLANEAVDEIDALRGARRGSLRIGSMAAALRQVIPDALIRFSAARPDVALMVHEGTNEVLLPQLFAAKLDVVLTVKPSDILNEDFEWRLVAREPVKIVAHQSHPLAQRKNLSVSDLAQYSWVLPPLPETDRLLLESLFRSSGLPKPVVAVETTSINFLTSMISRTHHLAYLTRANLQGSGLGLVALDFNEISLTRDIYAVFRRKGEVRPTVSVLLREIERASGIGETPPAA</sequence>
<evidence type="ECO:0000256" key="4">
    <source>
        <dbReference type="ARBA" id="ARBA00023163"/>
    </source>
</evidence>
<dbReference type="Pfam" id="PF03466">
    <property type="entry name" value="LysR_substrate"/>
    <property type="match status" value="1"/>
</dbReference>
<keyword evidence="9" id="KW-0614">Plasmid</keyword>
<evidence type="ECO:0000313" key="9">
    <source>
        <dbReference type="EMBL" id="CDN57446.1"/>
    </source>
</evidence>
<name>A0A068THB8_NEOGA</name>
<dbReference type="AlphaFoldDB" id="A0A068THB8"/>
<dbReference type="EMBL" id="HG938356">
    <property type="protein sequence ID" value="CDN57446.1"/>
    <property type="molecule type" value="Genomic_DNA"/>
</dbReference>
<dbReference type="Gene3D" id="3.40.190.290">
    <property type="match status" value="1"/>
</dbReference>
<dbReference type="Pfam" id="PF00126">
    <property type="entry name" value="HTH_1"/>
    <property type="match status" value="1"/>
</dbReference>
<keyword evidence="2" id="KW-0805">Transcription regulation</keyword>
<protein>
    <recommendedName>
        <fullName evidence="6">HTH-type transcriptional regulator TtuA</fullName>
    </recommendedName>
    <alternativeName>
        <fullName evidence="7">Tartrate utilization transcriptional regulator</fullName>
    </alternativeName>
</protein>
<geneLocation type="plasmid" evidence="10">
    <name>II</name>
</geneLocation>
<gene>
    <name evidence="9" type="ORF">RG1141_PA06140</name>
</gene>
<evidence type="ECO:0000256" key="7">
    <source>
        <dbReference type="ARBA" id="ARBA00083243"/>
    </source>
</evidence>
<dbReference type="InterPro" id="IPR036390">
    <property type="entry name" value="WH_DNA-bd_sf"/>
</dbReference>
<dbReference type="InterPro" id="IPR005119">
    <property type="entry name" value="LysR_subst-bd"/>
</dbReference>
<dbReference type="InterPro" id="IPR050950">
    <property type="entry name" value="HTH-type_LysR_regulators"/>
</dbReference>
<dbReference type="SUPFAM" id="SSF46785">
    <property type="entry name" value="Winged helix' DNA-binding domain"/>
    <property type="match status" value="1"/>
</dbReference>
<dbReference type="InterPro" id="IPR000847">
    <property type="entry name" value="LysR_HTH_N"/>
</dbReference>
<feature type="domain" description="HTH lysR-type" evidence="8">
    <location>
        <begin position="23"/>
        <end position="80"/>
    </location>
</feature>
<comment type="function">
    <text evidence="5">Transcriptional regulator of the ttuABCDE tartrate utilization operon.</text>
</comment>
<dbReference type="GO" id="GO:0003677">
    <property type="term" value="F:DNA binding"/>
    <property type="evidence" value="ECO:0007669"/>
    <property type="project" value="UniProtKB-KW"/>
</dbReference>
<evidence type="ECO:0000259" key="8">
    <source>
        <dbReference type="PROSITE" id="PS50931"/>
    </source>
</evidence>
<dbReference type="PANTHER" id="PTHR30419:SF8">
    <property type="entry name" value="NITROGEN ASSIMILATION TRANSCRIPTIONAL ACTIVATOR-RELATED"/>
    <property type="match status" value="1"/>
</dbReference>
<dbReference type="KEGG" id="ngl:RG1141_PA06140"/>
<dbReference type="HOGENOM" id="CLU_039613_6_0_5"/>
<organism evidence="9 10">
    <name type="scientific">Neorhizobium galegae bv. officinalis bv. officinalis str. HAMBI 1141</name>
    <dbReference type="NCBI Taxonomy" id="1028801"/>
    <lineage>
        <taxon>Bacteria</taxon>
        <taxon>Pseudomonadati</taxon>
        <taxon>Pseudomonadota</taxon>
        <taxon>Alphaproteobacteria</taxon>
        <taxon>Hyphomicrobiales</taxon>
        <taxon>Rhizobiaceae</taxon>
        <taxon>Rhizobium/Agrobacterium group</taxon>
        <taxon>Neorhizobium</taxon>
    </lineage>
</organism>
<evidence type="ECO:0000256" key="6">
    <source>
        <dbReference type="ARBA" id="ARBA00067332"/>
    </source>
</evidence>
<reference evidence="10" key="1">
    <citation type="journal article" date="2014" name="BMC Genomics">
        <title>Genome sequencing of two Neorhizobium galegae strains reveals a noeT gene responsible for the unusual acetylation of the nodulation factors.</title>
        <authorList>
            <person name="Osterman J."/>
            <person name="Marsh J."/>
            <person name="Laine P.K."/>
            <person name="Zeng Z."/>
            <person name="Alatalo E."/>
            <person name="Sullivan J.T."/>
            <person name="Young J.P."/>
            <person name="Thomas-Oates J."/>
            <person name="Paulin L."/>
            <person name="Lindstrom K."/>
        </authorList>
    </citation>
    <scope>NUCLEOTIDE SEQUENCE [LARGE SCALE GENOMIC DNA]</scope>
    <source>
        <strain evidence="10">HAMBI 1141</strain>
        <plasmid evidence="10">II</plasmid>
    </source>
</reference>
<keyword evidence="4" id="KW-0804">Transcription</keyword>
<dbReference type="InterPro" id="IPR036388">
    <property type="entry name" value="WH-like_DNA-bd_sf"/>
</dbReference>
<dbReference type="PANTHER" id="PTHR30419">
    <property type="entry name" value="HTH-TYPE TRANSCRIPTIONAL REGULATOR YBHD"/>
    <property type="match status" value="1"/>
</dbReference>
<dbReference type="PROSITE" id="PS50931">
    <property type="entry name" value="HTH_LYSR"/>
    <property type="match status" value="1"/>
</dbReference>
<dbReference type="SUPFAM" id="SSF53850">
    <property type="entry name" value="Periplasmic binding protein-like II"/>
    <property type="match status" value="1"/>
</dbReference>
<dbReference type="PRINTS" id="PR00039">
    <property type="entry name" value="HTHLYSR"/>
</dbReference>
<dbReference type="Proteomes" id="UP000028186">
    <property type="component" value="Plasmid pHAMBI1141a"/>
</dbReference>
<evidence type="ECO:0000313" key="10">
    <source>
        <dbReference type="Proteomes" id="UP000028186"/>
    </source>
</evidence>
<keyword evidence="3" id="KW-0238">DNA-binding</keyword>
<proteinExistence type="inferred from homology"/>
<dbReference type="GO" id="GO:0005829">
    <property type="term" value="C:cytosol"/>
    <property type="evidence" value="ECO:0007669"/>
    <property type="project" value="TreeGrafter"/>
</dbReference>
<evidence type="ECO:0000256" key="3">
    <source>
        <dbReference type="ARBA" id="ARBA00023125"/>
    </source>
</evidence>